<comment type="caution">
    <text evidence="2">The sequence shown here is derived from an EMBL/GenBank/DDBJ whole genome shotgun (WGS) entry which is preliminary data.</text>
</comment>
<dbReference type="Proteomes" id="UP000007129">
    <property type="component" value="Unassembled WGS sequence"/>
</dbReference>
<dbReference type="HOGENOM" id="CLU_083077_0_0_1"/>
<reference evidence="2 3" key="1">
    <citation type="journal article" date="2012" name="BMC Genomics">
        <title>Tools to kill: Genome of one of the most destructive plant pathogenic fungi Macrophomina phaseolina.</title>
        <authorList>
            <person name="Islam M.S."/>
            <person name="Haque M.S."/>
            <person name="Islam M.M."/>
            <person name="Emdad E.M."/>
            <person name="Halim A."/>
            <person name="Hossen Q.M.M."/>
            <person name="Hossain M.Z."/>
            <person name="Ahmed B."/>
            <person name="Rahim S."/>
            <person name="Rahman M.S."/>
            <person name="Alam M.M."/>
            <person name="Hou S."/>
            <person name="Wan X."/>
            <person name="Saito J.A."/>
            <person name="Alam M."/>
        </authorList>
    </citation>
    <scope>NUCLEOTIDE SEQUENCE [LARGE SCALE GENOMIC DNA]</scope>
    <source>
        <strain evidence="2 3">MS6</strain>
    </source>
</reference>
<proteinExistence type="predicted"/>
<evidence type="ECO:0000313" key="3">
    <source>
        <dbReference type="Proteomes" id="UP000007129"/>
    </source>
</evidence>
<dbReference type="eggNOG" id="ENOG502T2GG">
    <property type="taxonomic scope" value="Eukaryota"/>
</dbReference>
<dbReference type="InParanoid" id="K2SZA3"/>
<dbReference type="STRING" id="1126212.K2SZA3"/>
<protein>
    <submittedName>
        <fullName evidence="2">Uncharacterized protein</fullName>
    </submittedName>
</protein>
<name>K2SZA3_MACPH</name>
<dbReference type="EMBL" id="AHHD01000035">
    <property type="protein sequence ID" value="EKG21950.1"/>
    <property type="molecule type" value="Genomic_DNA"/>
</dbReference>
<evidence type="ECO:0000313" key="2">
    <source>
        <dbReference type="EMBL" id="EKG21950.1"/>
    </source>
</evidence>
<dbReference type="VEuPathDB" id="FungiDB:MPH_00871"/>
<dbReference type="OrthoDB" id="5305306at2759"/>
<gene>
    <name evidence="2" type="ORF">MPH_00871</name>
</gene>
<dbReference type="AlphaFoldDB" id="K2SZA3"/>
<feature type="region of interest" description="Disordered" evidence="1">
    <location>
        <begin position="1"/>
        <end position="36"/>
    </location>
</feature>
<organism evidence="2 3">
    <name type="scientific">Macrophomina phaseolina (strain MS6)</name>
    <name type="common">Charcoal rot fungus</name>
    <dbReference type="NCBI Taxonomy" id="1126212"/>
    <lineage>
        <taxon>Eukaryota</taxon>
        <taxon>Fungi</taxon>
        <taxon>Dikarya</taxon>
        <taxon>Ascomycota</taxon>
        <taxon>Pezizomycotina</taxon>
        <taxon>Dothideomycetes</taxon>
        <taxon>Dothideomycetes incertae sedis</taxon>
        <taxon>Botryosphaeriales</taxon>
        <taxon>Botryosphaeriaceae</taxon>
        <taxon>Macrophomina</taxon>
    </lineage>
</organism>
<sequence>MDAHSHQKSPLQPLEIASPDQPIPPTQPAALFSDTSNFQRDGLAVNRAQPRNPHEISEDDNQEMAYVGSHTQSWTWSSPRALQEDLYSVAKVSVERHFRGYDRDLLEALKGLDKWCEHATNLKMVAIKLEQRRIMEKELYQRLRSENQIHKAFGGRKLSIGMGAVLCHHTLWCADYKTDWRRLAPWPSIAEQKWEGEDRARTKVGRYFPLPREPSNGSVPWNYLPMITSSPFDQIWKIPSELDILYPMSQINAEVEHDQHALLNQDILDAMELGPNDVWAKDDLSLDQLISL</sequence>
<evidence type="ECO:0000256" key="1">
    <source>
        <dbReference type="SAM" id="MobiDB-lite"/>
    </source>
</evidence>
<accession>K2SZA3</accession>